<dbReference type="PANTHER" id="PTHR45648:SF22">
    <property type="entry name" value="GDSL LIPASE_ACYLHYDROLASE FAMILY PROTEIN (AFU_ORTHOLOGUE AFUA_4G14700)"/>
    <property type="match status" value="1"/>
</dbReference>
<feature type="region of interest" description="Disordered" evidence="2">
    <location>
        <begin position="327"/>
        <end position="357"/>
    </location>
</feature>
<sequence length="421" mass="48378">MLKQIILILSILSITLAKEEIINNIVVFGDSYSDVGNNQRLTNGPVWSEHLAVGWNASLYSFAFSGAVCNNDMYSNQEQQKEEFIPSITDQVEMFYNQKNLKDLDMEETAIIFWIGVNDVYKIFEKNNNDNMEDTVRDYQKVVECIGRNIRNIRRIFSSNKFIVFGVPPLERMPFYANTELASSRETAANQLNDQLTKEVEKMNKHLQSLELDLVDIHKMLDDIVDHPAMFEIINAKEPYWDACQGQCTDEIDSYVWWDKTHLTGGVHRLIANSILMAGSLAPETYLSDTVNVNQLLREPHSPFKSPIYKPKRNTGEIDKIIKKLNDEKEQEQSKQEQQHKDDLLDNNRPQKSNTTIPSTTNHFIYFGISATVIVSIAFLLFIKTKRRTRNHLAALSGLLKSNTADRGRFMPLRNMDSETV</sequence>
<organism evidence="5 6">
    <name type="scientific">Mucor plumbeus</name>
    <dbReference type="NCBI Taxonomy" id="97098"/>
    <lineage>
        <taxon>Eukaryota</taxon>
        <taxon>Fungi</taxon>
        <taxon>Fungi incertae sedis</taxon>
        <taxon>Mucoromycota</taxon>
        <taxon>Mucoromycotina</taxon>
        <taxon>Mucoromycetes</taxon>
        <taxon>Mucorales</taxon>
        <taxon>Mucorineae</taxon>
        <taxon>Mucoraceae</taxon>
        <taxon>Mucor</taxon>
    </lineage>
</organism>
<feature type="compositionally biased region" description="Polar residues" evidence="2">
    <location>
        <begin position="348"/>
        <end position="357"/>
    </location>
</feature>
<dbReference type="InterPro" id="IPR051058">
    <property type="entry name" value="GDSL_Est/Lipase"/>
</dbReference>
<dbReference type="SUPFAM" id="SSF52266">
    <property type="entry name" value="SGNH hydrolase"/>
    <property type="match status" value="1"/>
</dbReference>
<evidence type="ECO:0000256" key="1">
    <source>
        <dbReference type="ARBA" id="ARBA00022801"/>
    </source>
</evidence>
<feature type="chain" id="PRO_5034998766" description="Carbohydrate esterase family 16 protein" evidence="4">
    <location>
        <begin position="18"/>
        <end position="421"/>
    </location>
</feature>
<keyword evidence="3" id="KW-1133">Transmembrane helix</keyword>
<keyword evidence="1" id="KW-0378">Hydrolase</keyword>
<protein>
    <recommendedName>
        <fullName evidence="7">Carbohydrate esterase family 16 protein</fullName>
    </recommendedName>
</protein>
<comment type="caution">
    <text evidence="5">The sequence shown here is derived from an EMBL/GenBank/DDBJ whole genome shotgun (WGS) entry which is preliminary data.</text>
</comment>
<evidence type="ECO:0000256" key="4">
    <source>
        <dbReference type="SAM" id="SignalP"/>
    </source>
</evidence>
<dbReference type="Pfam" id="PF00657">
    <property type="entry name" value="Lipase_GDSL"/>
    <property type="match status" value="1"/>
</dbReference>
<evidence type="ECO:0000313" key="5">
    <source>
        <dbReference type="EMBL" id="KAG2212796.1"/>
    </source>
</evidence>
<dbReference type="GO" id="GO:0016788">
    <property type="term" value="F:hydrolase activity, acting on ester bonds"/>
    <property type="evidence" value="ECO:0007669"/>
    <property type="project" value="InterPro"/>
</dbReference>
<dbReference type="CDD" id="cd01846">
    <property type="entry name" value="fatty_acyltransferase_like"/>
    <property type="match status" value="1"/>
</dbReference>
<feature type="transmembrane region" description="Helical" evidence="3">
    <location>
        <begin position="364"/>
        <end position="383"/>
    </location>
</feature>
<keyword evidence="3" id="KW-0812">Transmembrane</keyword>
<dbReference type="AlphaFoldDB" id="A0A8H7V7A6"/>
<feature type="signal peptide" evidence="4">
    <location>
        <begin position="1"/>
        <end position="17"/>
    </location>
</feature>
<dbReference type="EMBL" id="JAEPRC010000046">
    <property type="protein sequence ID" value="KAG2212796.1"/>
    <property type="molecule type" value="Genomic_DNA"/>
</dbReference>
<dbReference type="Proteomes" id="UP000650833">
    <property type="component" value="Unassembled WGS sequence"/>
</dbReference>
<evidence type="ECO:0008006" key="7">
    <source>
        <dbReference type="Google" id="ProtNLM"/>
    </source>
</evidence>
<dbReference type="InterPro" id="IPR001087">
    <property type="entry name" value="GDSL"/>
</dbReference>
<reference evidence="5" key="1">
    <citation type="submission" date="2020-12" db="EMBL/GenBank/DDBJ databases">
        <title>Metabolic potential, ecology and presence of endohyphal bacteria is reflected in genomic diversity of Mucoromycotina.</title>
        <authorList>
            <person name="Muszewska A."/>
            <person name="Okrasinska A."/>
            <person name="Steczkiewicz K."/>
            <person name="Drgas O."/>
            <person name="Orlowska M."/>
            <person name="Perlinska-Lenart U."/>
            <person name="Aleksandrzak-Piekarczyk T."/>
            <person name="Szatraj K."/>
            <person name="Zielenkiewicz U."/>
            <person name="Pilsyk S."/>
            <person name="Malc E."/>
            <person name="Mieczkowski P."/>
            <person name="Kruszewska J.S."/>
            <person name="Biernat P."/>
            <person name="Pawlowska J."/>
        </authorList>
    </citation>
    <scope>NUCLEOTIDE SEQUENCE</scope>
    <source>
        <strain evidence="5">CBS 226.32</strain>
    </source>
</reference>
<keyword evidence="4" id="KW-0732">Signal</keyword>
<evidence type="ECO:0000256" key="3">
    <source>
        <dbReference type="SAM" id="Phobius"/>
    </source>
</evidence>
<evidence type="ECO:0000313" key="6">
    <source>
        <dbReference type="Proteomes" id="UP000650833"/>
    </source>
</evidence>
<dbReference type="InterPro" id="IPR036514">
    <property type="entry name" value="SGNH_hydro_sf"/>
</dbReference>
<dbReference type="OrthoDB" id="1600564at2759"/>
<accession>A0A8H7V7A6</accession>
<proteinExistence type="predicted"/>
<evidence type="ECO:0000256" key="2">
    <source>
        <dbReference type="SAM" id="MobiDB-lite"/>
    </source>
</evidence>
<dbReference type="Gene3D" id="3.40.50.1110">
    <property type="entry name" value="SGNH hydrolase"/>
    <property type="match status" value="1"/>
</dbReference>
<feature type="compositionally biased region" description="Basic and acidic residues" evidence="2">
    <location>
        <begin position="327"/>
        <end position="346"/>
    </location>
</feature>
<name>A0A8H7V7A6_9FUNG</name>
<gene>
    <name evidence="5" type="ORF">INT46_002124</name>
</gene>
<keyword evidence="3" id="KW-0472">Membrane</keyword>
<keyword evidence="6" id="KW-1185">Reference proteome</keyword>
<dbReference type="PANTHER" id="PTHR45648">
    <property type="entry name" value="GDSL LIPASE/ACYLHYDROLASE FAMILY PROTEIN (AFU_ORTHOLOGUE AFUA_4G14700)"/>
    <property type="match status" value="1"/>
</dbReference>